<protein>
    <submittedName>
        <fullName evidence="1">DUF695 domain-containing protein</fullName>
    </submittedName>
</protein>
<keyword evidence="2" id="KW-1185">Reference proteome</keyword>
<dbReference type="EMBL" id="SSTG01000089">
    <property type="protein sequence ID" value="THG48266.1"/>
    <property type="molecule type" value="Genomic_DNA"/>
</dbReference>
<dbReference type="Proteomes" id="UP000305401">
    <property type="component" value="Unassembled WGS sequence"/>
</dbReference>
<gene>
    <name evidence="1" type="ORF">E5990_07435</name>
</gene>
<reference evidence="1" key="1">
    <citation type="submission" date="2019-04" db="EMBL/GenBank/DDBJ databases">
        <title>Microbes associate with the intestines of laboratory mice.</title>
        <authorList>
            <person name="Navarre W."/>
            <person name="Wong E."/>
            <person name="Huang K.C."/>
            <person name="Tropini C."/>
            <person name="Ng K."/>
            <person name="Yu B."/>
        </authorList>
    </citation>
    <scope>NUCLEOTIDE SEQUENCE</scope>
    <source>
        <strain evidence="1">NM86_A22</strain>
    </source>
</reference>
<evidence type="ECO:0000313" key="1">
    <source>
        <dbReference type="EMBL" id="THG48266.1"/>
    </source>
</evidence>
<proteinExistence type="predicted"/>
<name>A0AC61S4X1_9BACT</name>
<accession>A0AC61S4X1</accession>
<sequence length="180" mass="20611">MGKILTVGAYRFRQFSLILNTLFVFKIYQQPMSKNIGNEWWTSPTESIETGNLIMVTGRRGVEPLRNSGKYGIRVEITWPYASDKSGMPDKPTSMIMEAVHEAMLDAFKKDPVAVMTGVYTGDGRRDWVFYARNTHTFEKRFNVALASFDLLPISIHAEPDPDWEEYDEMCQASEIVPEE</sequence>
<evidence type="ECO:0000313" key="2">
    <source>
        <dbReference type="Proteomes" id="UP000305401"/>
    </source>
</evidence>
<organism evidence="1 2">
    <name type="scientific">Muribaculum caecicola</name>
    <dbReference type="NCBI Taxonomy" id="3038144"/>
    <lineage>
        <taxon>Bacteria</taxon>
        <taxon>Pseudomonadati</taxon>
        <taxon>Bacteroidota</taxon>
        <taxon>Bacteroidia</taxon>
        <taxon>Bacteroidales</taxon>
        <taxon>Muribaculaceae</taxon>
        <taxon>Muribaculum</taxon>
    </lineage>
</organism>
<comment type="caution">
    <text evidence="1">The sequence shown here is derived from an EMBL/GenBank/DDBJ whole genome shotgun (WGS) entry which is preliminary data.</text>
</comment>